<dbReference type="SUPFAM" id="SSF49599">
    <property type="entry name" value="TRAF domain-like"/>
    <property type="match status" value="1"/>
</dbReference>
<protein>
    <recommendedName>
        <fullName evidence="2">MATH domain-containing protein</fullName>
    </recommendedName>
</protein>
<evidence type="ECO:0000259" key="2">
    <source>
        <dbReference type="PROSITE" id="PS50144"/>
    </source>
</evidence>
<dbReference type="AlphaFoldDB" id="A0A835WBD0"/>
<feature type="compositionally biased region" description="Basic and acidic residues" evidence="1">
    <location>
        <begin position="1"/>
        <end position="31"/>
    </location>
</feature>
<dbReference type="InterPro" id="IPR002083">
    <property type="entry name" value="MATH/TRAF_dom"/>
</dbReference>
<evidence type="ECO:0000256" key="1">
    <source>
        <dbReference type="SAM" id="MobiDB-lite"/>
    </source>
</evidence>
<sequence>MAGGLREESSRRRSSRDCRDCRADARRDRSSRSRSRSRRPERELPSPETSDSEVEASPFVGRYTGGTGCLATESLRQVDTVCGTHTYTMVGYTLARAMGPGTRLCSDLFEVGGQLFRLELYPAGLNAAGHKYLGLFLTSPGSLRPGHLLYQLSVIDKSTLKPVHVTEARTAATPPPTAPATLQAPAPGVVAGFPRFVKSNFLHRNSRRFLHDDTLTVRATVKMLTGWSSFPVPQPQQPQVFALHPTSPAAMAAAAAATALPAPGGMVLMPPSSALQPQQLVYSGLQPPLVAATHGGAGYGLVAAPPGVSGSQQYYLAPAAAAPQPGMAWASGCPCPCTCRSPGPCHCHGSGAASPHAVYASSAAMLPLYPQSPQQQAQQAATGGWQLGASPYGQSSGGGGGGVAYGYGTAAMAPGQGLAPGQAGTAPAVLQAGPGGYMTMVGPQAMAWQAQPVAVGTAPF</sequence>
<evidence type="ECO:0000313" key="3">
    <source>
        <dbReference type="EMBL" id="KAG2444257.1"/>
    </source>
</evidence>
<dbReference type="InterPro" id="IPR008974">
    <property type="entry name" value="TRAF-like"/>
</dbReference>
<accession>A0A835WBD0</accession>
<dbReference type="Gene3D" id="2.60.210.10">
    <property type="entry name" value="Apoptosis, Tumor Necrosis Factor Receptor Associated Protein 2, Chain A"/>
    <property type="match status" value="1"/>
</dbReference>
<comment type="caution">
    <text evidence="3">The sequence shown here is derived from an EMBL/GenBank/DDBJ whole genome shotgun (WGS) entry which is preliminary data.</text>
</comment>
<dbReference type="Pfam" id="PF22486">
    <property type="entry name" value="MATH_2"/>
    <property type="match status" value="1"/>
</dbReference>
<dbReference type="Proteomes" id="UP000650467">
    <property type="component" value="Unassembled WGS sequence"/>
</dbReference>
<dbReference type="CDD" id="cd00121">
    <property type="entry name" value="MATH"/>
    <property type="match status" value="1"/>
</dbReference>
<gene>
    <name evidence="3" type="ORF">HXX76_001014</name>
</gene>
<dbReference type="EMBL" id="JAEHOC010000002">
    <property type="protein sequence ID" value="KAG2444257.1"/>
    <property type="molecule type" value="Genomic_DNA"/>
</dbReference>
<evidence type="ECO:0000313" key="4">
    <source>
        <dbReference type="Proteomes" id="UP000650467"/>
    </source>
</evidence>
<feature type="region of interest" description="Disordered" evidence="1">
    <location>
        <begin position="1"/>
        <end position="59"/>
    </location>
</feature>
<reference evidence="3" key="1">
    <citation type="journal article" date="2020" name="bioRxiv">
        <title>Comparative genomics of Chlamydomonas.</title>
        <authorList>
            <person name="Craig R.J."/>
            <person name="Hasan A.R."/>
            <person name="Ness R.W."/>
            <person name="Keightley P.D."/>
        </authorList>
    </citation>
    <scope>NUCLEOTIDE SEQUENCE</scope>
    <source>
        <strain evidence="3">SAG 7.73</strain>
    </source>
</reference>
<keyword evidence="4" id="KW-1185">Reference proteome</keyword>
<dbReference type="OrthoDB" id="6359816at2759"/>
<organism evidence="3 4">
    <name type="scientific">Chlamydomonas incerta</name>
    <dbReference type="NCBI Taxonomy" id="51695"/>
    <lineage>
        <taxon>Eukaryota</taxon>
        <taxon>Viridiplantae</taxon>
        <taxon>Chlorophyta</taxon>
        <taxon>core chlorophytes</taxon>
        <taxon>Chlorophyceae</taxon>
        <taxon>CS clade</taxon>
        <taxon>Chlamydomonadales</taxon>
        <taxon>Chlamydomonadaceae</taxon>
        <taxon>Chlamydomonas</taxon>
    </lineage>
</organism>
<proteinExistence type="predicted"/>
<name>A0A835WBD0_CHLIN</name>
<feature type="domain" description="MATH" evidence="2">
    <location>
        <begin position="82"/>
        <end position="221"/>
    </location>
</feature>
<dbReference type="PROSITE" id="PS50144">
    <property type="entry name" value="MATH"/>
    <property type="match status" value="1"/>
</dbReference>